<feature type="transmembrane region" description="Helical" evidence="1">
    <location>
        <begin position="415"/>
        <end position="444"/>
    </location>
</feature>
<dbReference type="Proteomes" id="UP000238196">
    <property type="component" value="Unassembled WGS sequence"/>
</dbReference>
<comment type="caution">
    <text evidence="3">The sequence shown here is derived from an EMBL/GenBank/DDBJ whole genome shotgun (WGS) entry which is preliminary data.</text>
</comment>
<keyword evidence="1" id="KW-0472">Membrane</keyword>
<dbReference type="PANTHER" id="PTHR35342">
    <property type="entry name" value="TRICARBOXYLIC TRANSPORT PROTEIN"/>
    <property type="match status" value="1"/>
</dbReference>
<dbReference type="InterPro" id="IPR002823">
    <property type="entry name" value="DUF112_TM"/>
</dbReference>
<feature type="transmembrane region" description="Helical" evidence="1">
    <location>
        <begin position="203"/>
        <end position="223"/>
    </location>
</feature>
<reference evidence="3 4" key="1">
    <citation type="submission" date="2018-02" db="EMBL/GenBank/DDBJ databases">
        <title>novel marine gammaproteobacteria from coastal saline agro ecosystem.</title>
        <authorList>
            <person name="Krishnan R."/>
            <person name="Ramesh Kumar N."/>
        </authorList>
    </citation>
    <scope>NUCLEOTIDE SEQUENCE [LARGE SCALE GENOMIC DNA]</scope>
    <source>
        <strain evidence="3 4">228</strain>
    </source>
</reference>
<feature type="transmembrane region" description="Helical" evidence="1">
    <location>
        <begin position="260"/>
        <end position="281"/>
    </location>
</feature>
<feature type="transmembrane region" description="Helical" evidence="1">
    <location>
        <begin position="465"/>
        <end position="489"/>
    </location>
</feature>
<evidence type="ECO:0000313" key="4">
    <source>
        <dbReference type="Proteomes" id="UP000238196"/>
    </source>
</evidence>
<feature type="transmembrane region" description="Helical" evidence="1">
    <location>
        <begin position="6"/>
        <end position="31"/>
    </location>
</feature>
<dbReference type="PANTHER" id="PTHR35342:SF5">
    <property type="entry name" value="TRICARBOXYLIC TRANSPORT PROTEIN"/>
    <property type="match status" value="1"/>
</dbReference>
<feature type="transmembrane region" description="Helical" evidence="1">
    <location>
        <begin position="320"/>
        <end position="343"/>
    </location>
</feature>
<proteinExistence type="predicted"/>
<dbReference type="OrthoDB" id="7232499at2"/>
<dbReference type="AlphaFoldDB" id="A0A2S5KVC3"/>
<protein>
    <submittedName>
        <fullName evidence="3">Tripartite tricarboxylate transporter TctA</fullName>
    </submittedName>
</protein>
<evidence type="ECO:0000259" key="2">
    <source>
        <dbReference type="Pfam" id="PF01970"/>
    </source>
</evidence>
<dbReference type="EMBL" id="PRLP01000009">
    <property type="protein sequence ID" value="PPC78811.1"/>
    <property type="molecule type" value="Genomic_DNA"/>
</dbReference>
<name>A0A2S5KVC3_9PROT</name>
<feature type="domain" description="DUF112" evidence="2">
    <location>
        <begin position="19"/>
        <end position="440"/>
    </location>
</feature>
<evidence type="ECO:0000256" key="1">
    <source>
        <dbReference type="SAM" id="Phobius"/>
    </source>
</evidence>
<keyword evidence="1" id="KW-0812">Transmembrane</keyword>
<keyword evidence="1" id="KW-1133">Transmembrane helix</keyword>
<feature type="transmembrane region" description="Helical" evidence="1">
    <location>
        <begin position="43"/>
        <end position="68"/>
    </location>
</feature>
<feature type="transmembrane region" description="Helical" evidence="1">
    <location>
        <begin position="391"/>
        <end position="409"/>
    </location>
</feature>
<sequence length="511" mass="53057">MWDFLIHGFGVAITPLNIGLVLIGSLLGTLFGALPGIGPINGIAILMPLAYTLGLPPESALILLAGIYTGSEYGGRMSSILLNVPGDAGAVMTTIDGYPLAQKGLAGPALGLSAVSSFVGATLAIVGLTLFAPLLAIVSVKFGPAEYFGLMLFAFASMSAMMGNDPVKTLIGAVLGILVATIGIDSGTGVMRFTFDMPELYDGIDFVVLIIGLFAISEILLMLEEAFHSKGDGAIAPIGRVMVSWKEVMFCKWTMLRSSLIGFVIGVLPGTGASVASAVAYTTEKRVSDRDGTFGHGDMRGLAAPEAANNASAAGSFVPMLTLGIPGSGTTAILLGALMLYNITPGPTLFSDQPVIVGGLIASLYIGNVVLLALNLPLAGVFARVLTVPKWVLVPGVAILSFVGVYQLHSDLMAIYLMLIIGVFGYLLRKFGFSLAPIILGFVLGRLMEENLRRALAISGGDVSILWESALSLGLWIAAVAVMVAPWVLGRRKSPSVAHAAEGKAEELAAD</sequence>
<feature type="transmembrane region" description="Helical" evidence="1">
    <location>
        <begin position="170"/>
        <end position="191"/>
    </location>
</feature>
<organism evidence="3 4">
    <name type="scientific">Proteobacteria bacterium 228</name>
    <dbReference type="NCBI Taxonomy" id="2083153"/>
    <lineage>
        <taxon>Bacteria</taxon>
        <taxon>Pseudomonadati</taxon>
        <taxon>Pseudomonadota</taxon>
    </lineage>
</organism>
<feature type="transmembrane region" description="Helical" evidence="1">
    <location>
        <begin position="355"/>
        <end position="379"/>
    </location>
</feature>
<accession>A0A2S5KVC3</accession>
<evidence type="ECO:0000313" key="3">
    <source>
        <dbReference type="EMBL" id="PPC78811.1"/>
    </source>
</evidence>
<dbReference type="Pfam" id="PF01970">
    <property type="entry name" value="TctA"/>
    <property type="match status" value="1"/>
</dbReference>
<gene>
    <name evidence="3" type="ORF">C4K68_02920</name>
</gene>